<dbReference type="InterPro" id="IPR059112">
    <property type="entry name" value="CysZ/EI24"/>
</dbReference>
<sequence>MILRAFRDTLGQLREPEFRRLGLIALALTLALLVAAYAAFLIFLASIGDGDVAFAGKGLADLLGLRSILVMLMMSFLLMVPVAAAFAALFLGDVAAAVEARDFAWLPPAGPPALPGGRLRHTVNFIGLLIVANALTGMALAFLGPMAIALWFLANGGLLGREYFTLAAARRFPPETVARLRDASVSRIWLAGLAMAVPLAVPVVNLAIPFLAAATFTRLMHRSAAEGL</sequence>
<evidence type="ECO:0000256" key="2">
    <source>
        <dbReference type="ARBA" id="ARBA00022692"/>
    </source>
</evidence>
<dbReference type="EMBL" id="UXAW01000071">
    <property type="protein sequence ID" value="VDC29387.1"/>
    <property type="molecule type" value="Genomic_DNA"/>
</dbReference>
<accession>A0A3P5XET4</accession>
<feature type="transmembrane region" description="Helical" evidence="5">
    <location>
        <begin position="125"/>
        <end position="154"/>
    </location>
</feature>
<evidence type="ECO:0000256" key="1">
    <source>
        <dbReference type="ARBA" id="ARBA00004141"/>
    </source>
</evidence>
<evidence type="ECO:0000256" key="3">
    <source>
        <dbReference type="ARBA" id="ARBA00022989"/>
    </source>
</evidence>
<comment type="subcellular location">
    <subcellularLocation>
        <location evidence="1">Membrane</location>
        <topology evidence="1">Multi-pass membrane protein</topology>
    </subcellularLocation>
</comment>
<gene>
    <name evidence="6" type="ORF">XINFAN_02316</name>
</gene>
<dbReference type="OrthoDB" id="5421146at2"/>
<feature type="transmembrane region" description="Helical" evidence="5">
    <location>
        <begin position="21"/>
        <end position="48"/>
    </location>
</feature>
<dbReference type="RefSeq" id="WP_124087060.1">
    <property type="nucleotide sequence ID" value="NZ_UXAW01000071.1"/>
</dbReference>
<feature type="transmembrane region" description="Helical" evidence="5">
    <location>
        <begin position="68"/>
        <end position="91"/>
    </location>
</feature>
<dbReference type="Proteomes" id="UP000277498">
    <property type="component" value="Unassembled WGS sequence"/>
</dbReference>
<evidence type="ECO:0000313" key="6">
    <source>
        <dbReference type="EMBL" id="VDC29387.1"/>
    </source>
</evidence>
<organism evidence="6 7">
    <name type="scientific">Pseudogemmobacter humi</name>
    <dbReference type="NCBI Taxonomy" id="2483812"/>
    <lineage>
        <taxon>Bacteria</taxon>
        <taxon>Pseudomonadati</taxon>
        <taxon>Pseudomonadota</taxon>
        <taxon>Alphaproteobacteria</taxon>
        <taxon>Rhodobacterales</taxon>
        <taxon>Paracoccaceae</taxon>
        <taxon>Pseudogemmobacter</taxon>
    </lineage>
</organism>
<reference evidence="6 7" key="1">
    <citation type="submission" date="2018-11" db="EMBL/GenBank/DDBJ databases">
        <authorList>
            <person name="Criscuolo A."/>
        </authorList>
    </citation>
    <scope>NUCLEOTIDE SEQUENCE [LARGE SCALE GENOMIC DNA]</scope>
    <source>
        <strain evidence="6">ACIP111625</strain>
    </source>
</reference>
<keyword evidence="7" id="KW-1185">Reference proteome</keyword>
<name>A0A3P5XET4_9RHOB</name>
<feature type="transmembrane region" description="Helical" evidence="5">
    <location>
        <begin position="188"/>
        <end position="212"/>
    </location>
</feature>
<evidence type="ECO:0000256" key="5">
    <source>
        <dbReference type="SAM" id="Phobius"/>
    </source>
</evidence>
<dbReference type="AlphaFoldDB" id="A0A3P5XET4"/>
<evidence type="ECO:0000313" key="7">
    <source>
        <dbReference type="Proteomes" id="UP000277498"/>
    </source>
</evidence>
<keyword evidence="3 5" id="KW-1133">Transmembrane helix</keyword>
<evidence type="ECO:0000256" key="4">
    <source>
        <dbReference type="ARBA" id="ARBA00023136"/>
    </source>
</evidence>
<keyword evidence="4 5" id="KW-0472">Membrane</keyword>
<dbReference type="Pfam" id="PF07264">
    <property type="entry name" value="EI24"/>
    <property type="match status" value="1"/>
</dbReference>
<protein>
    <submittedName>
        <fullName evidence="6">CysZ-like protein</fullName>
    </submittedName>
</protein>
<proteinExistence type="predicted"/>
<keyword evidence="2 5" id="KW-0812">Transmembrane</keyword>